<dbReference type="EMBL" id="DNNA01000326">
    <property type="protein sequence ID" value="HBC36787.1"/>
    <property type="molecule type" value="Genomic_DNA"/>
</dbReference>
<feature type="non-terminal residue" evidence="2">
    <location>
        <position position="165"/>
    </location>
</feature>
<evidence type="ECO:0000313" key="3">
    <source>
        <dbReference type="Proteomes" id="UP000263489"/>
    </source>
</evidence>
<protein>
    <submittedName>
        <fullName evidence="2">Uncharacterized protein</fullName>
    </submittedName>
</protein>
<dbReference type="AlphaFoldDB" id="A0A352IZA4"/>
<evidence type="ECO:0000313" key="2">
    <source>
        <dbReference type="EMBL" id="HBC36787.1"/>
    </source>
</evidence>
<proteinExistence type="predicted"/>
<evidence type="ECO:0000256" key="1">
    <source>
        <dbReference type="SAM" id="MobiDB-lite"/>
    </source>
</evidence>
<comment type="caution">
    <text evidence="2">The sequence shown here is derived from an EMBL/GenBank/DDBJ whole genome shotgun (WGS) entry which is preliminary data.</text>
</comment>
<feature type="region of interest" description="Disordered" evidence="1">
    <location>
        <begin position="1"/>
        <end position="26"/>
    </location>
</feature>
<accession>A0A352IZA4</accession>
<organism evidence="2 3">
    <name type="scientific">Marinobacter adhaerens</name>
    <dbReference type="NCBI Taxonomy" id="1033846"/>
    <lineage>
        <taxon>Bacteria</taxon>
        <taxon>Pseudomonadati</taxon>
        <taxon>Pseudomonadota</taxon>
        <taxon>Gammaproteobacteria</taxon>
        <taxon>Pseudomonadales</taxon>
        <taxon>Marinobacteraceae</taxon>
        <taxon>Marinobacter</taxon>
    </lineage>
</organism>
<gene>
    <name evidence="2" type="ORF">DC045_21255</name>
</gene>
<reference evidence="2 3" key="1">
    <citation type="journal article" date="2018" name="Nat. Biotechnol.">
        <title>A standardized bacterial taxonomy based on genome phylogeny substantially revises the tree of life.</title>
        <authorList>
            <person name="Parks D.H."/>
            <person name="Chuvochina M."/>
            <person name="Waite D.W."/>
            <person name="Rinke C."/>
            <person name="Skarshewski A."/>
            <person name="Chaumeil P.A."/>
            <person name="Hugenholtz P."/>
        </authorList>
    </citation>
    <scope>NUCLEOTIDE SEQUENCE [LARGE SCALE GENOMIC DNA]</scope>
    <source>
        <strain evidence="2">UBA9380</strain>
    </source>
</reference>
<dbReference type="Proteomes" id="UP000263489">
    <property type="component" value="Unassembled WGS sequence"/>
</dbReference>
<name>A0A352IZA4_9GAMM</name>
<sequence>MAVNEPKKNALHGDEQRERERKRWAKTERDDVDRILEQSFSSLMAGEWPNPVSEGLVTFLFESVCAGSKGHSWRTRHNHLVTRLNEIARKHQLTLPNRDLITVVRMDTPSATPRSFAHKNDFEQDESAFWATLETGKELDDAERLQHDAGRLVFSMVWFGGLHAR</sequence>